<dbReference type="GO" id="GO:0016491">
    <property type="term" value="F:oxidoreductase activity"/>
    <property type="evidence" value="ECO:0007669"/>
    <property type="project" value="UniProtKB-KW"/>
</dbReference>
<accession>A0A6J4KHE6</accession>
<feature type="domain" description="NADP-dependent oxidoreductase" evidence="2">
    <location>
        <begin position="23"/>
        <end position="317"/>
    </location>
</feature>
<evidence type="ECO:0000259" key="2">
    <source>
        <dbReference type="Pfam" id="PF00248"/>
    </source>
</evidence>
<name>A0A6J4KHE6_9CYAN</name>
<proteinExistence type="predicted"/>
<dbReference type="PANTHER" id="PTHR43625">
    <property type="entry name" value="AFLATOXIN B1 ALDEHYDE REDUCTASE"/>
    <property type="match status" value="1"/>
</dbReference>
<dbReference type="InterPro" id="IPR050791">
    <property type="entry name" value="Aldo-Keto_reductase"/>
</dbReference>
<dbReference type="AlphaFoldDB" id="A0A6J4KHE6"/>
<dbReference type="InterPro" id="IPR036812">
    <property type="entry name" value="NAD(P)_OxRdtase_dom_sf"/>
</dbReference>
<dbReference type="CDD" id="cd19093">
    <property type="entry name" value="AKR_AtPLR-like"/>
    <property type="match status" value="1"/>
</dbReference>
<sequence length="322" mass="35489">MDVKKNEDVETIALGPAGPEVQPLCIGTWQWGDKIFWNYGKNYDQQQVHEAFKAAIESGLTFFDTAEVYGTGDSETLIGQFMKEVPAPIAIATKYGPAPWRFTGQSVADALTGSLRRLQVDHVALYQVHWPFSFLMSQQTLLKALAKEVKQGRIGAVGVSNYSVEQMRQAHKILAAAGVPLATNQVRYSLLTRQIERQGLLDAARKLSIKIMAYSSLAQGLLGGNYTPENLPTDARRFDQRFSRSGLAKIAPVIHLLHQIGQVHDRTPAQVALNWLIAQGDVIAIAGAKSPEQARQNAGALGWSLSTEEVDRLEEVSRPWLN</sequence>
<reference evidence="3" key="1">
    <citation type="submission" date="2020-02" db="EMBL/GenBank/DDBJ databases">
        <authorList>
            <person name="Meier V. D."/>
        </authorList>
    </citation>
    <scope>NUCLEOTIDE SEQUENCE</scope>
    <source>
        <strain evidence="3">AVDCRST_MAG94</strain>
    </source>
</reference>
<dbReference type="InterPro" id="IPR023210">
    <property type="entry name" value="NADP_OxRdtase_dom"/>
</dbReference>
<dbReference type="SUPFAM" id="SSF51430">
    <property type="entry name" value="NAD(P)-linked oxidoreductase"/>
    <property type="match status" value="1"/>
</dbReference>
<dbReference type="PRINTS" id="PR00069">
    <property type="entry name" value="ALDKETRDTASE"/>
</dbReference>
<keyword evidence="1" id="KW-0560">Oxidoreductase</keyword>
<evidence type="ECO:0000313" key="3">
    <source>
        <dbReference type="EMBL" id="CAA9305835.1"/>
    </source>
</evidence>
<organism evidence="3">
    <name type="scientific">uncultured Leptolyngbya sp</name>
    <dbReference type="NCBI Taxonomy" id="332963"/>
    <lineage>
        <taxon>Bacteria</taxon>
        <taxon>Bacillati</taxon>
        <taxon>Cyanobacteriota</taxon>
        <taxon>Cyanophyceae</taxon>
        <taxon>Leptolyngbyales</taxon>
        <taxon>Leptolyngbyaceae</taxon>
        <taxon>Leptolyngbya group</taxon>
        <taxon>Leptolyngbya</taxon>
        <taxon>environmental samples</taxon>
    </lineage>
</organism>
<evidence type="ECO:0000256" key="1">
    <source>
        <dbReference type="ARBA" id="ARBA00023002"/>
    </source>
</evidence>
<dbReference type="Pfam" id="PF00248">
    <property type="entry name" value="Aldo_ket_red"/>
    <property type="match status" value="1"/>
</dbReference>
<dbReference type="GO" id="GO:0005737">
    <property type="term" value="C:cytoplasm"/>
    <property type="evidence" value="ECO:0007669"/>
    <property type="project" value="TreeGrafter"/>
</dbReference>
<dbReference type="PANTHER" id="PTHR43625:SF88">
    <property type="entry name" value="OS07G0143000 PROTEIN"/>
    <property type="match status" value="1"/>
</dbReference>
<dbReference type="InterPro" id="IPR020471">
    <property type="entry name" value="AKR"/>
</dbReference>
<dbReference type="EMBL" id="CADCTY010000221">
    <property type="protein sequence ID" value="CAA9305835.1"/>
    <property type="molecule type" value="Genomic_DNA"/>
</dbReference>
<gene>
    <name evidence="3" type="ORF">AVDCRST_MAG94-666</name>
</gene>
<protein>
    <submittedName>
        <fullName evidence="3">NADP-dependent oxidoreductase domain-containing protein</fullName>
    </submittedName>
</protein>
<dbReference type="Gene3D" id="3.20.20.100">
    <property type="entry name" value="NADP-dependent oxidoreductase domain"/>
    <property type="match status" value="1"/>
</dbReference>